<dbReference type="InterPro" id="IPR032710">
    <property type="entry name" value="NTF2-like_dom_sf"/>
</dbReference>
<dbReference type="RefSeq" id="WP_085469074.1">
    <property type="nucleotide sequence ID" value="NZ_CP083974.1"/>
</dbReference>
<accession>A0AA46WTX8</accession>
<evidence type="ECO:0000313" key="2">
    <source>
        <dbReference type="Proteomes" id="UP001162740"/>
    </source>
</evidence>
<dbReference type="Proteomes" id="UP001162740">
    <property type="component" value="Chromosome"/>
</dbReference>
<proteinExistence type="predicted"/>
<name>A0AA46WTX8_RHORH</name>
<protein>
    <recommendedName>
        <fullName evidence="3">SnoaL-like domain-containing protein</fullName>
    </recommendedName>
</protein>
<gene>
    <name evidence="1" type="ORF">KUM34_020575</name>
</gene>
<reference evidence="1 2" key="1">
    <citation type="journal article" date="2021" name="Front. Microbiol.">
        <title>Bacterial Transformation of Aromatic Monomers in Softwood Black Liquor.</title>
        <authorList>
            <person name="Navas L.E."/>
            <person name="Dexter G."/>
            <person name="Liu J."/>
            <person name="Levy-Booth D."/>
            <person name="Cho M."/>
            <person name="Jang S.K."/>
            <person name="Mansfield S.D."/>
            <person name="Renneckar S."/>
            <person name="Mohn W.W."/>
            <person name="Eltis L.D."/>
        </authorList>
    </citation>
    <scope>NUCLEOTIDE SEQUENCE [LARGE SCALE GENOMIC DNA]</scope>
    <source>
        <strain evidence="1 2">GD02</strain>
    </source>
</reference>
<organism evidence="1 2">
    <name type="scientific">Rhodococcus rhodochrous</name>
    <dbReference type="NCBI Taxonomy" id="1829"/>
    <lineage>
        <taxon>Bacteria</taxon>
        <taxon>Bacillati</taxon>
        <taxon>Actinomycetota</taxon>
        <taxon>Actinomycetes</taxon>
        <taxon>Mycobacteriales</taxon>
        <taxon>Nocardiaceae</taxon>
        <taxon>Rhodococcus</taxon>
    </lineage>
</organism>
<dbReference type="SUPFAM" id="SSF54427">
    <property type="entry name" value="NTF2-like"/>
    <property type="match status" value="1"/>
</dbReference>
<dbReference type="Gene3D" id="3.10.450.50">
    <property type="match status" value="1"/>
</dbReference>
<dbReference type="AlphaFoldDB" id="A0AA46WTX8"/>
<sequence length="161" mass="17569">MNESTLTPGAVSALVAAWWFHYDEWNPVELRALMADDIAFTCASDTGTTDYEDFIRVDVRGADDVMAWKDDHRRNSPYPLRHNGTNVFVTDVADGEVEFSSYIFVTKIVAGKPFAVSSGVVRGSIRATETGPVFGAVHVVLDTQESVRYADHPVGASTPAV</sequence>
<evidence type="ECO:0008006" key="3">
    <source>
        <dbReference type="Google" id="ProtNLM"/>
    </source>
</evidence>
<dbReference type="EMBL" id="CP083974">
    <property type="protein sequence ID" value="UZF44233.1"/>
    <property type="molecule type" value="Genomic_DNA"/>
</dbReference>
<evidence type="ECO:0000313" key="1">
    <source>
        <dbReference type="EMBL" id="UZF44233.1"/>
    </source>
</evidence>